<dbReference type="InterPro" id="IPR056438">
    <property type="entry name" value="Znf-C2H2_CTCF"/>
</dbReference>
<keyword evidence="6" id="KW-0805">Transcription regulation</keyword>
<feature type="domain" description="C2H2-type" evidence="11">
    <location>
        <begin position="416"/>
        <end position="443"/>
    </location>
</feature>
<dbReference type="FunFam" id="3.30.160.60:FF:002127">
    <property type="entry name" value="Uncharacterized protein"/>
    <property type="match status" value="2"/>
</dbReference>
<dbReference type="Gene3D" id="3.30.160.60">
    <property type="entry name" value="Classic Zinc Finger"/>
    <property type="match status" value="10"/>
</dbReference>
<keyword evidence="9" id="KW-0539">Nucleus</keyword>
<dbReference type="Pfam" id="PF00096">
    <property type="entry name" value="zf-C2H2"/>
    <property type="match status" value="3"/>
</dbReference>
<dbReference type="AlphaFoldDB" id="A0A4C1YWW1"/>
<keyword evidence="4 10" id="KW-0863">Zinc-finger</keyword>
<comment type="subcellular location">
    <subcellularLocation>
        <location evidence="1">Nucleus</location>
    </subcellularLocation>
</comment>
<evidence type="ECO:0000256" key="1">
    <source>
        <dbReference type="ARBA" id="ARBA00004123"/>
    </source>
</evidence>
<evidence type="ECO:0000256" key="10">
    <source>
        <dbReference type="PROSITE-ProRule" id="PRU00042"/>
    </source>
</evidence>
<protein>
    <submittedName>
        <fullName evidence="12">Zinc finger protein 678</fullName>
    </submittedName>
</protein>
<proteinExistence type="predicted"/>
<evidence type="ECO:0000256" key="2">
    <source>
        <dbReference type="ARBA" id="ARBA00022723"/>
    </source>
</evidence>
<reference evidence="12 13" key="1">
    <citation type="journal article" date="2019" name="Commun. Biol.">
        <title>The bagworm genome reveals a unique fibroin gene that provides high tensile strength.</title>
        <authorList>
            <person name="Kono N."/>
            <person name="Nakamura H."/>
            <person name="Ohtoshi R."/>
            <person name="Tomita M."/>
            <person name="Numata K."/>
            <person name="Arakawa K."/>
        </authorList>
    </citation>
    <scope>NUCLEOTIDE SEQUENCE [LARGE SCALE GENOMIC DNA]</scope>
</reference>
<evidence type="ECO:0000256" key="8">
    <source>
        <dbReference type="ARBA" id="ARBA00023163"/>
    </source>
</evidence>
<dbReference type="InterPro" id="IPR013087">
    <property type="entry name" value="Znf_C2H2_type"/>
</dbReference>
<evidence type="ECO:0000256" key="4">
    <source>
        <dbReference type="ARBA" id="ARBA00022771"/>
    </source>
</evidence>
<dbReference type="GO" id="GO:0008270">
    <property type="term" value="F:zinc ion binding"/>
    <property type="evidence" value="ECO:0007669"/>
    <property type="project" value="UniProtKB-KW"/>
</dbReference>
<keyword evidence="13" id="KW-1185">Reference proteome</keyword>
<gene>
    <name evidence="12" type="primary">ZNF678</name>
    <name evidence="12" type="ORF">EVAR_56589_1</name>
</gene>
<dbReference type="OrthoDB" id="1095242at2759"/>
<feature type="domain" description="C2H2-type" evidence="11">
    <location>
        <begin position="584"/>
        <end position="611"/>
    </location>
</feature>
<feature type="domain" description="C2H2-type" evidence="11">
    <location>
        <begin position="500"/>
        <end position="527"/>
    </location>
</feature>
<evidence type="ECO:0000256" key="7">
    <source>
        <dbReference type="ARBA" id="ARBA00023125"/>
    </source>
</evidence>
<keyword evidence="3" id="KW-0677">Repeat</keyword>
<feature type="domain" description="C2H2-type" evidence="11">
    <location>
        <begin position="556"/>
        <end position="583"/>
    </location>
</feature>
<evidence type="ECO:0000256" key="6">
    <source>
        <dbReference type="ARBA" id="ARBA00023015"/>
    </source>
</evidence>
<dbReference type="FunFam" id="3.30.160.60:FF:002687">
    <property type="entry name" value="Uncharacterized protein"/>
    <property type="match status" value="1"/>
</dbReference>
<accession>A0A4C1YWW1</accession>
<sequence>MESMRWNLRMQRCDLASRGSASSAAKCVLSEPYEPVIPVFPLVAKDCYEIPITVKVEGDDEVDDISCQGSQEGDVHLLKTDVGLFAKEGENFIVKTDNDMVEVAVKQELDIGPMVLQPKSTPCELPPPTLEDDFVKSTESETVEVMVKQELDIGPLVLQPKTIPCQFLSPTLPSLPDPCPSLLDHYPSFSWANDMAPATPYLGIYLFYKIIPERMQPKPLRKPRTEVELFNSRRNSGSLFDDCSVLDSKRTVDIYQNVLREQSYYCFDREDKSVDPQDGGQCRYSANSLTANVTTYSTDALVGSKPFIYHQYNEIKTFMDKQKNITLTHCEENPCKSKQFEYNTSRVGDLRTPLSTYTSKSLGECENITSRPSHAKTQAIISVGKKLHKCEHCDYSTSRISNLFYHMRTHTGEKPYKCEQCKYRACRLDSLKRHMRTHTGEKPYKCEHCGYDTSRVSNLKNHMRTHTGEKPYLCEHCEYRTSHFRSLQLHTRIHTGEKPYRCERCEYSASHITSIKRHMHTHTGEKPFKCGICEYGTTQMSNLKIHMRMHTGEKPYKCEHCEYSASYVGSVKTHMRTHTGDKPYKCELCAYSTSHVGAIKSHMRTHTGDKPYKCEHCEYSACHINGLKSHMRIHTGEKPYECEQCEYRASNVGNLRRHKRIHMIEKLNNVGSLSTVLLN</sequence>
<keyword evidence="8" id="KW-0804">Transcription</keyword>
<evidence type="ECO:0000256" key="9">
    <source>
        <dbReference type="ARBA" id="ARBA00023242"/>
    </source>
</evidence>
<dbReference type="Pfam" id="PF23611">
    <property type="entry name" value="zf-C2H2_16"/>
    <property type="match status" value="2"/>
</dbReference>
<comment type="caution">
    <text evidence="12">The sequence shown here is derived from an EMBL/GenBank/DDBJ whole genome shotgun (WGS) entry which is preliminary data.</text>
</comment>
<organism evidence="12 13">
    <name type="scientific">Eumeta variegata</name>
    <name type="common">Bagworm moth</name>
    <name type="synonym">Eumeta japonica</name>
    <dbReference type="NCBI Taxonomy" id="151549"/>
    <lineage>
        <taxon>Eukaryota</taxon>
        <taxon>Metazoa</taxon>
        <taxon>Ecdysozoa</taxon>
        <taxon>Arthropoda</taxon>
        <taxon>Hexapoda</taxon>
        <taxon>Insecta</taxon>
        <taxon>Pterygota</taxon>
        <taxon>Neoptera</taxon>
        <taxon>Endopterygota</taxon>
        <taxon>Lepidoptera</taxon>
        <taxon>Glossata</taxon>
        <taxon>Ditrysia</taxon>
        <taxon>Tineoidea</taxon>
        <taxon>Psychidae</taxon>
        <taxon>Oiketicinae</taxon>
        <taxon>Eumeta</taxon>
    </lineage>
</organism>
<dbReference type="PROSITE" id="PS50157">
    <property type="entry name" value="ZINC_FINGER_C2H2_2"/>
    <property type="match status" value="10"/>
</dbReference>
<evidence type="ECO:0000313" key="13">
    <source>
        <dbReference type="Proteomes" id="UP000299102"/>
    </source>
</evidence>
<dbReference type="InterPro" id="IPR050717">
    <property type="entry name" value="C2H2-ZF_Transcription_Reg"/>
</dbReference>
<evidence type="ECO:0000313" key="12">
    <source>
        <dbReference type="EMBL" id="GBP80951.1"/>
    </source>
</evidence>
<dbReference type="SMART" id="SM00355">
    <property type="entry name" value="ZnF_C2H2"/>
    <property type="match status" value="10"/>
</dbReference>
<feature type="domain" description="C2H2-type" evidence="11">
    <location>
        <begin position="640"/>
        <end position="667"/>
    </location>
</feature>
<name>A0A4C1YWW1_EUMVA</name>
<dbReference type="Proteomes" id="UP000299102">
    <property type="component" value="Unassembled WGS sequence"/>
</dbReference>
<dbReference type="InterPro" id="IPR036236">
    <property type="entry name" value="Znf_C2H2_sf"/>
</dbReference>
<dbReference type="PANTHER" id="PTHR14196:SF12">
    <property type="entry name" value="ZINC FINGER PROTEIN 208-LIKE"/>
    <property type="match status" value="1"/>
</dbReference>
<feature type="domain" description="C2H2-type" evidence="11">
    <location>
        <begin position="612"/>
        <end position="639"/>
    </location>
</feature>
<dbReference type="FunFam" id="3.30.160.60:FF:000395">
    <property type="entry name" value="zinc finger protein 513"/>
    <property type="match status" value="2"/>
</dbReference>
<keyword evidence="5" id="KW-0862">Zinc</keyword>
<dbReference type="EMBL" id="BGZK01001489">
    <property type="protein sequence ID" value="GBP80951.1"/>
    <property type="molecule type" value="Genomic_DNA"/>
</dbReference>
<dbReference type="GO" id="GO:0000977">
    <property type="term" value="F:RNA polymerase II transcription regulatory region sequence-specific DNA binding"/>
    <property type="evidence" value="ECO:0007669"/>
    <property type="project" value="TreeGrafter"/>
</dbReference>
<dbReference type="SUPFAM" id="SSF57667">
    <property type="entry name" value="beta-beta-alpha zinc fingers"/>
    <property type="match status" value="6"/>
</dbReference>
<dbReference type="STRING" id="151549.A0A4C1YWW1"/>
<keyword evidence="7" id="KW-0238">DNA-binding</keyword>
<dbReference type="FunFam" id="3.30.160.60:FF:000630">
    <property type="entry name" value="Zinc finger protein 180"/>
    <property type="match status" value="3"/>
</dbReference>
<feature type="domain" description="C2H2-type" evidence="11">
    <location>
        <begin position="388"/>
        <end position="415"/>
    </location>
</feature>
<dbReference type="FunFam" id="3.30.160.60:FF:001601">
    <property type="entry name" value="Uncharacterized protein, isoform A"/>
    <property type="match status" value="1"/>
</dbReference>
<evidence type="ECO:0000256" key="3">
    <source>
        <dbReference type="ARBA" id="ARBA00022737"/>
    </source>
</evidence>
<feature type="domain" description="C2H2-type" evidence="11">
    <location>
        <begin position="528"/>
        <end position="555"/>
    </location>
</feature>
<evidence type="ECO:0000259" key="11">
    <source>
        <dbReference type="PROSITE" id="PS50157"/>
    </source>
</evidence>
<dbReference type="PANTHER" id="PTHR14196">
    <property type="entry name" value="ODD-SKIPPED - RELATED"/>
    <property type="match status" value="1"/>
</dbReference>
<dbReference type="FunFam" id="3.30.160.60:FF:000875">
    <property type="entry name" value="zinc finger protein 236 isoform X7"/>
    <property type="match status" value="1"/>
</dbReference>
<keyword evidence="2" id="KW-0479">Metal-binding</keyword>
<evidence type="ECO:0000256" key="5">
    <source>
        <dbReference type="ARBA" id="ARBA00022833"/>
    </source>
</evidence>
<dbReference type="GO" id="GO:0005634">
    <property type="term" value="C:nucleus"/>
    <property type="evidence" value="ECO:0007669"/>
    <property type="project" value="UniProtKB-SubCell"/>
</dbReference>
<feature type="domain" description="C2H2-type" evidence="11">
    <location>
        <begin position="472"/>
        <end position="499"/>
    </location>
</feature>
<dbReference type="GO" id="GO:0000981">
    <property type="term" value="F:DNA-binding transcription factor activity, RNA polymerase II-specific"/>
    <property type="evidence" value="ECO:0007669"/>
    <property type="project" value="TreeGrafter"/>
</dbReference>
<feature type="domain" description="C2H2-type" evidence="11">
    <location>
        <begin position="444"/>
        <end position="471"/>
    </location>
</feature>